<gene>
    <name evidence="1" type="ORF">JY651_30600</name>
</gene>
<organism evidence="1 2">
    <name type="scientific">Pyxidicoccus parkwayensis</name>
    <dbReference type="NCBI Taxonomy" id="2813578"/>
    <lineage>
        <taxon>Bacteria</taxon>
        <taxon>Pseudomonadati</taxon>
        <taxon>Myxococcota</taxon>
        <taxon>Myxococcia</taxon>
        <taxon>Myxococcales</taxon>
        <taxon>Cystobacterineae</taxon>
        <taxon>Myxococcaceae</taxon>
        <taxon>Pyxidicoccus</taxon>
    </lineage>
</organism>
<proteinExistence type="predicted"/>
<dbReference type="EMBL" id="CP071090">
    <property type="protein sequence ID" value="QSQ28622.1"/>
    <property type="molecule type" value="Genomic_DNA"/>
</dbReference>
<dbReference type="Proteomes" id="UP000662747">
    <property type="component" value="Chromosome"/>
</dbReference>
<evidence type="ECO:0000313" key="2">
    <source>
        <dbReference type="Proteomes" id="UP000662747"/>
    </source>
</evidence>
<name>A0ABX7PDW1_9BACT</name>
<keyword evidence="2" id="KW-1185">Reference proteome</keyword>
<reference evidence="1 2" key="1">
    <citation type="submission" date="2021-02" db="EMBL/GenBank/DDBJ databases">
        <title>De Novo genome assembly of isolated myxobacteria.</title>
        <authorList>
            <person name="Stevens D.C."/>
        </authorList>
    </citation>
    <scope>NUCLEOTIDE SEQUENCE [LARGE SCALE GENOMIC DNA]</scope>
    <source>
        <strain evidence="2">SCPEA02</strain>
    </source>
</reference>
<sequence length="60" mass="7137">MLHHTCSTVVPLRFTVPERSGHSEALQVWARRDNEHWHLEQHHFLSPSQARRELMQKQVA</sequence>
<evidence type="ECO:0000313" key="1">
    <source>
        <dbReference type="EMBL" id="QSQ28622.1"/>
    </source>
</evidence>
<dbReference type="RefSeq" id="WP_206730132.1">
    <property type="nucleotide sequence ID" value="NZ_CP071090.1"/>
</dbReference>
<accession>A0ABX7PDW1</accession>
<protein>
    <submittedName>
        <fullName evidence="1">Uncharacterized protein</fullName>
    </submittedName>
</protein>